<gene>
    <name evidence="3" type="ORF">PSACC_00830</name>
</gene>
<evidence type="ECO:0000256" key="2">
    <source>
        <dbReference type="ARBA" id="ARBA00023114"/>
    </source>
</evidence>
<dbReference type="PANTHER" id="PTHR11743">
    <property type="entry name" value="VOLTAGE-DEPENDENT ANION-SELECTIVE CHANNEL"/>
    <property type="match status" value="1"/>
</dbReference>
<dbReference type="PRINTS" id="PR00185">
    <property type="entry name" value="EUKARYTPORIN"/>
</dbReference>
<evidence type="ECO:0000256" key="1">
    <source>
        <dbReference type="ARBA" id="ARBA00007780"/>
    </source>
</evidence>
<dbReference type="Gene3D" id="2.40.160.10">
    <property type="entry name" value="Porin"/>
    <property type="match status" value="1"/>
</dbReference>
<dbReference type="GO" id="GO:0008308">
    <property type="term" value="F:voltage-gated monoatomic anion channel activity"/>
    <property type="evidence" value="ECO:0007669"/>
    <property type="project" value="InterPro"/>
</dbReference>
<dbReference type="Pfam" id="PF01459">
    <property type="entry name" value="Porin_3"/>
    <property type="match status" value="1"/>
</dbReference>
<dbReference type="GO" id="GO:0015288">
    <property type="term" value="F:porin activity"/>
    <property type="evidence" value="ECO:0007669"/>
    <property type="project" value="UniProtKB-KW"/>
</dbReference>
<keyword evidence="2" id="KW-0406">Ion transport</keyword>
<reference evidence="3 4" key="1">
    <citation type="submission" date="2016-10" db="EMBL/GenBank/DDBJ databases">
        <title>The genome of Paramicrosporidium saccamoebae is the missing link in understanding Cryptomycota and Microsporidia evolution.</title>
        <authorList>
            <person name="Quandt C.A."/>
            <person name="Beaudet D."/>
            <person name="Corsaro D."/>
            <person name="Michel R."/>
            <person name="Corradi N."/>
            <person name="James T."/>
        </authorList>
    </citation>
    <scope>NUCLEOTIDE SEQUENCE [LARGE SCALE GENOMIC DNA]</scope>
    <source>
        <strain evidence="3 4">KSL3</strain>
    </source>
</reference>
<evidence type="ECO:0000313" key="3">
    <source>
        <dbReference type="EMBL" id="PJF19323.1"/>
    </source>
</evidence>
<dbReference type="Proteomes" id="UP000240830">
    <property type="component" value="Unassembled WGS sequence"/>
</dbReference>
<dbReference type="GO" id="GO:0005741">
    <property type="term" value="C:mitochondrial outer membrane"/>
    <property type="evidence" value="ECO:0007669"/>
    <property type="project" value="InterPro"/>
</dbReference>
<keyword evidence="2" id="KW-0626">Porin</keyword>
<dbReference type="InterPro" id="IPR023614">
    <property type="entry name" value="Porin_dom_sf"/>
</dbReference>
<dbReference type="OrthoDB" id="7827681at2759"/>
<evidence type="ECO:0000313" key="4">
    <source>
        <dbReference type="Proteomes" id="UP000240830"/>
    </source>
</evidence>
<accession>A0A2H9TNK0</accession>
<dbReference type="EMBL" id="MTSL01000065">
    <property type="protein sequence ID" value="PJF19323.1"/>
    <property type="molecule type" value="Genomic_DNA"/>
</dbReference>
<dbReference type="AlphaFoldDB" id="A0A2H9TNK0"/>
<comment type="similarity">
    <text evidence="1">Belongs to the eukaryotic mitochondrial porin family.</text>
</comment>
<protein>
    <submittedName>
        <fullName evidence="3">Uncharacterized protein</fullName>
    </submittedName>
</protein>
<dbReference type="InterPro" id="IPR001925">
    <property type="entry name" value="Porin_Euk"/>
</dbReference>
<keyword evidence="2" id="KW-0813">Transport</keyword>
<dbReference type="GO" id="GO:0046930">
    <property type="term" value="C:pore complex"/>
    <property type="evidence" value="ECO:0007669"/>
    <property type="project" value="UniProtKB-KW"/>
</dbReference>
<proteinExistence type="inferred from homology"/>
<sequence length="281" mass="30529">MAIAKYSDFARTTTDFFTKDFPSGVVKVEARTQSRSLLASRSSGKWETFSDEFKVTASRDLATGAIAADSITTLTSSNLLTQQFIVTNAVLDGLKLDVTGTLQPNGTNSTKANVELNQGCFLTSTSIDVFRGPVLTTDLATRFRFLQLGGEVGYDVSKGTLDRYSVSLSIDRPREKMVLQALTGFKTFTASYFQKFNDQLEVAYRSSWNAKVPSLTMEVGAKWNLIGGGFIKAKLDNVGRLGLALASDLRPGVQMTLGATVDTQKLNDNAHKLGLELVYSA</sequence>
<keyword evidence="2" id="KW-0812">Transmembrane</keyword>
<comment type="caution">
    <text evidence="3">The sequence shown here is derived from an EMBL/GenBank/DDBJ whole genome shotgun (WGS) entry which is preliminary data.</text>
</comment>
<dbReference type="PANTHER" id="PTHR11743:SF70">
    <property type="entry name" value="GH26960P-RELATED"/>
    <property type="match status" value="1"/>
</dbReference>
<dbReference type="InterPro" id="IPR027246">
    <property type="entry name" value="Porin_Euk/Tom40"/>
</dbReference>
<keyword evidence="4" id="KW-1185">Reference proteome</keyword>
<dbReference type="STRING" id="1246581.A0A2H9TNK0"/>
<dbReference type="CDD" id="cd07306">
    <property type="entry name" value="Porin3_VDAC"/>
    <property type="match status" value="1"/>
</dbReference>
<name>A0A2H9TNK0_9FUNG</name>
<organism evidence="3 4">
    <name type="scientific">Paramicrosporidium saccamoebae</name>
    <dbReference type="NCBI Taxonomy" id="1246581"/>
    <lineage>
        <taxon>Eukaryota</taxon>
        <taxon>Fungi</taxon>
        <taxon>Fungi incertae sedis</taxon>
        <taxon>Cryptomycota</taxon>
        <taxon>Cryptomycota incertae sedis</taxon>
        <taxon>Paramicrosporidium</taxon>
    </lineage>
</organism>